<dbReference type="Proteomes" id="UP000267469">
    <property type="component" value="Unassembled WGS sequence"/>
</dbReference>
<dbReference type="RefSeq" id="WP_123218380.1">
    <property type="nucleotide sequence ID" value="NZ_RJTM01000190.1"/>
</dbReference>
<dbReference type="GO" id="GO:0004175">
    <property type="term" value="F:endopeptidase activity"/>
    <property type="evidence" value="ECO:0007669"/>
    <property type="project" value="UniProtKB-ARBA"/>
</dbReference>
<feature type="transmembrane region" description="Helical" evidence="1">
    <location>
        <begin position="234"/>
        <end position="255"/>
    </location>
</feature>
<evidence type="ECO:0000256" key="1">
    <source>
        <dbReference type="SAM" id="Phobius"/>
    </source>
</evidence>
<dbReference type="AlphaFoldDB" id="A0A3N0D048"/>
<keyword evidence="3" id="KW-0645">Protease</keyword>
<name>A0A3N0D048_SINP1</name>
<dbReference type="GO" id="GO:0008237">
    <property type="term" value="F:metallopeptidase activity"/>
    <property type="evidence" value="ECO:0007669"/>
    <property type="project" value="UniProtKB-KW"/>
</dbReference>
<keyword evidence="1" id="KW-1133">Transmembrane helix</keyword>
<feature type="transmembrane region" description="Helical" evidence="1">
    <location>
        <begin position="30"/>
        <end position="51"/>
    </location>
</feature>
<dbReference type="PANTHER" id="PTHR35797:SF1">
    <property type="entry name" value="PROTEASE"/>
    <property type="match status" value="1"/>
</dbReference>
<protein>
    <submittedName>
        <fullName evidence="3">CPBP family intramembrane metalloprotease</fullName>
    </submittedName>
</protein>
<dbReference type="Pfam" id="PF02517">
    <property type="entry name" value="Rce1-like"/>
    <property type="match status" value="1"/>
</dbReference>
<dbReference type="OrthoDB" id="9777755at2"/>
<feature type="domain" description="CAAX prenyl protease 2/Lysostaphin resistance protein A-like" evidence="2">
    <location>
        <begin position="158"/>
        <end position="246"/>
    </location>
</feature>
<dbReference type="PANTHER" id="PTHR35797">
    <property type="entry name" value="PROTEASE-RELATED"/>
    <property type="match status" value="1"/>
</dbReference>
<dbReference type="GO" id="GO:0080120">
    <property type="term" value="P:CAAX-box protein maturation"/>
    <property type="evidence" value="ECO:0007669"/>
    <property type="project" value="UniProtKB-ARBA"/>
</dbReference>
<evidence type="ECO:0000313" key="3">
    <source>
        <dbReference type="EMBL" id="RNL68633.1"/>
    </source>
</evidence>
<evidence type="ECO:0000259" key="2">
    <source>
        <dbReference type="Pfam" id="PF02517"/>
    </source>
</evidence>
<feature type="transmembrane region" description="Helical" evidence="1">
    <location>
        <begin position="72"/>
        <end position="94"/>
    </location>
</feature>
<feature type="transmembrane region" description="Helical" evidence="1">
    <location>
        <begin position="206"/>
        <end position="227"/>
    </location>
</feature>
<organism evidence="3 4">
    <name type="scientific">Sinomicrobium pectinilyticum</name>
    <dbReference type="NCBI Taxonomy" id="1084421"/>
    <lineage>
        <taxon>Bacteria</taxon>
        <taxon>Pseudomonadati</taxon>
        <taxon>Bacteroidota</taxon>
        <taxon>Flavobacteriia</taxon>
        <taxon>Flavobacteriales</taxon>
        <taxon>Flavobacteriaceae</taxon>
        <taxon>Sinomicrobium</taxon>
    </lineage>
</organism>
<reference evidence="3 4" key="1">
    <citation type="submission" date="2018-10" db="EMBL/GenBank/DDBJ databases">
        <title>Sinomicrobium pectinilyticum sp. nov., a pectinase-producing bacterium isolated from alkaline and saline soil, and emended description of the genus Sinomicrobium.</title>
        <authorList>
            <person name="Cheng B."/>
            <person name="Li C."/>
            <person name="Lai Q."/>
            <person name="Du M."/>
            <person name="Shao Z."/>
            <person name="Xu P."/>
            <person name="Yang C."/>
        </authorList>
    </citation>
    <scope>NUCLEOTIDE SEQUENCE [LARGE SCALE GENOMIC DNA]</scope>
    <source>
        <strain evidence="3 4">5DNS001</strain>
    </source>
</reference>
<dbReference type="EMBL" id="RJTM01000190">
    <property type="protein sequence ID" value="RNL68633.1"/>
    <property type="molecule type" value="Genomic_DNA"/>
</dbReference>
<dbReference type="InterPro" id="IPR003675">
    <property type="entry name" value="Rce1/LyrA-like_dom"/>
</dbReference>
<keyword evidence="3" id="KW-0378">Hydrolase</keyword>
<feature type="transmembrane region" description="Helical" evidence="1">
    <location>
        <begin position="178"/>
        <end position="200"/>
    </location>
</feature>
<dbReference type="GO" id="GO:0006508">
    <property type="term" value="P:proteolysis"/>
    <property type="evidence" value="ECO:0007669"/>
    <property type="project" value="UniProtKB-KW"/>
</dbReference>
<accession>A0A3N0D048</accession>
<feature type="transmembrane region" description="Helical" evidence="1">
    <location>
        <begin position="261"/>
        <end position="285"/>
    </location>
</feature>
<keyword evidence="3" id="KW-0482">Metalloprotease</keyword>
<dbReference type="InterPro" id="IPR042150">
    <property type="entry name" value="MmRce1-like"/>
</dbReference>
<keyword evidence="1" id="KW-0472">Membrane</keyword>
<sequence>MKKLILYLTLTFIISWSSFLILKETNTESLTFYLVTALWYMPGPAIATLIMERFKRGGLLSYFNLKKIDYRWFLIAPLIAVIFNSLVFLLIYLFGEIMSFERFGNLIFSKEEIIENLADKGLIANFGNVKIPENTFILLIIISLFGSTIGGLINLPFTLGEELGWRGYLLRNIKSNFFVKNILIGMIWGIWHMPIIFLGYNFESDFILGSLLMIVFCIVATFVFSFLRYKSNTVLTPAFLHGSINATAPIILLYLKGGSDLFWSPVGISGILAMLIVSIVLYSCFGVCKTSASITPVNQPFP</sequence>
<comment type="caution">
    <text evidence="3">The sequence shown here is derived from an EMBL/GenBank/DDBJ whole genome shotgun (WGS) entry which is preliminary data.</text>
</comment>
<keyword evidence="1" id="KW-0812">Transmembrane</keyword>
<gene>
    <name evidence="3" type="ORF">ED312_23055</name>
</gene>
<feature type="transmembrane region" description="Helical" evidence="1">
    <location>
        <begin position="136"/>
        <end position="157"/>
    </location>
</feature>
<proteinExistence type="predicted"/>
<keyword evidence="4" id="KW-1185">Reference proteome</keyword>
<evidence type="ECO:0000313" key="4">
    <source>
        <dbReference type="Proteomes" id="UP000267469"/>
    </source>
</evidence>